<dbReference type="Pfam" id="PF08100">
    <property type="entry name" value="Dimerisation"/>
    <property type="match status" value="1"/>
</dbReference>
<dbReference type="InterPro" id="IPR036388">
    <property type="entry name" value="WH-like_DNA-bd_sf"/>
</dbReference>
<protein>
    <submittedName>
        <fullName evidence="2">Dimerisation domain-containing protein</fullName>
    </submittedName>
</protein>
<dbReference type="InterPro" id="IPR029063">
    <property type="entry name" value="SAM-dependent_MTases_sf"/>
</dbReference>
<evidence type="ECO:0000313" key="3">
    <source>
        <dbReference type="Proteomes" id="UP000185678"/>
    </source>
</evidence>
<dbReference type="Proteomes" id="UP000185678">
    <property type="component" value="Unassembled WGS sequence"/>
</dbReference>
<dbReference type="PROSITE" id="PS51683">
    <property type="entry name" value="SAM_OMT_II"/>
    <property type="match status" value="1"/>
</dbReference>
<dbReference type="CDD" id="cd02440">
    <property type="entry name" value="AdoMet_MTases"/>
    <property type="match status" value="1"/>
</dbReference>
<dbReference type="SUPFAM" id="SSF53335">
    <property type="entry name" value="S-adenosyl-L-methionine-dependent methyltransferases"/>
    <property type="match status" value="1"/>
</dbReference>
<keyword evidence="3" id="KW-1185">Reference proteome</keyword>
<dbReference type="STRING" id="80876.SAMN05421779_10914"/>
<organism evidence="2 3">
    <name type="scientific">Insolitispirillum peregrinum</name>
    <dbReference type="NCBI Taxonomy" id="80876"/>
    <lineage>
        <taxon>Bacteria</taxon>
        <taxon>Pseudomonadati</taxon>
        <taxon>Pseudomonadota</taxon>
        <taxon>Alphaproteobacteria</taxon>
        <taxon>Rhodospirillales</taxon>
        <taxon>Novispirillaceae</taxon>
        <taxon>Insolitispirillum</taxon>
    </lineage>
</organism>
<dbReference type="InterPro" id="IPR012967">
    <property type="entry name" value="COMT_dimerisation"/>
</dbReference>
<gene>
    <name evidence="2" type="ORF">SAMN05421779_10914</name>
</gene>
<dbReference type="EMBL" id="FTOA01000009">
    <property type="protein sequence ID" value="SIT15977.1"/>
    <property type="molecule type" value="Genomic_DNA"/>
</dbReference>
<dbReference type="SUPFAM" id="SSF46785">
    <property type="entry name" value="Winged helix' DNA-binding domain"/>
    <property type="match status" value="1"/>
</dbReference>
<dbReference type="InterPro" id="IPR036390">
    <property type="entry name" value="WH_DNA-bd_sf"/>
</dbReference>
<dbReference type="InterPro" id="IPR016461">
    <property type="entry name" value="COMT-like"/>
</dbReference>
<accession>A0A1N7Q039</accession>
<dbReference type="GO" id="GO:0046983">
    <property type="term" value="F:protein dimerization activity"/>
    <property type="evidence" value="ECO:0007669"/>
    <property type="project" value="InterPro"/>
</dbReference>
<proteinExistence type="predicted"/>
<dbReference type="AlphaFoldDB" id="A0A1N7Q039"/>
<evidence type="ECO:0000259" key="1">
    <source>
        <dbReference type="Pfam" id="PF08100"/>
    </source>
</evidence>
<evidence type="ECO:0000313" key="2">
    <source>
        <dbReference type="EMBL" id="SIT15977.1"/>
    </source>
</evidence>
<dbReference type="Gene3D" id="1.10.10.10">
    <property type="entry name" value="Winged helix-like DNA-binding domain superfamily/Winged helix DNA-binding domain"/>
    <property type="match status" value="1"/>
</dbReference>
<feature type="domain" description="O-methyltransferase dimerisation" evidence="1">
    <location>
        <begin position="11"/>
        <end position="84"/>
    </location>
</feature>
<dbReference type="RefSeq" id="WP_245821535.1">
    <property type="nucleotide sequence ID" value="NZ_FTOA01000009.1"/>
</dbReference>
<sequence length="324" mass="35239">MISVPAMLFDLIQAPLRWQVLNAGLQLDLFDRLTDGCDVAELAASLGLDQRRLMVVLDALCAMELLDKQGCRYQLAASAAPYLRSDSDRSLRPMLQTLPLLRHADVLAVLRGEGAETPPDLSDPAFWDRSAASLRSFHRGMGVDLMIGLLESLPEWPSVRRVLDLGAGSETLALRIIDQRPQRTVTVLDLPPLAARIAGAVDDRVRVISGDFNETDLGGPHDLIWASMTLYFARDLTAVLRKARQALAAGGVFVSLHEGLTRQKTAPESHVIGRLVPALRGVNVSFEHGQIATALRQAGFAEVESRQVATPFGLIELDVARGEG</sequence>
<name>A0A1N7Q039_9PROT</name>
<dbReference type="Gene3D" id="3.40.50.150">
    <property type="entry name" value="Vaccinia Virus protein VP39"/>
    <property type="match status" value="1"/>
</dbReference>
<dbReference type="Pfam" id="PF13489">
    <property type="entry name" value="Methyltransf_23"/>
    <property type="match status" value="1"/>
</dbReference>
<dbReference type="GO" id="GO:0008168">
    <property type="term" value="F:methyltransferase activity"/>
    <property type="evidence" value="ECO:0007669"/>
    <property type="project" value="InterPro"/>
</dbReference>
<dbReference type="PANTHER" id="PTHR43861">
    <property type="entry name" value="TRANS-ACONITATE 2-METHYLTRANSFERASE-RELATED"/>
    <property type="match status" value="1"/>
</dbReference>
<reference evidence="2 3" key="1">
    <citation type="submission" date="2017-01" db="EMBL/GenBank/DDBJ databases">
        <authorList>
            <person name="Mah S.A."/>
            <person name="Swanson W.J."/>
            <person name="Moy G.W."/>
            <person name="Vacquier V.D."/>
        </authorList>
    </citation>
    <scope>NUCLEOTIDE SEQUENCE [LARGE SCALE GENOMIC DNA]</scope>
    <source>
        <strain evidence="2 3">DSM 11589</strain>
    </source>
</reference>